<dbReference type="SMART" id="SM00278">
    <property type="entry name" value="HhH1"/>
    <property type="match status" value="2"/>
</dbReference>
<dbReference type="PANTHER" id="PTHR30562">
    <property type="entry name" value="UVRC/OXIDOREDUCTASE"/>
    <property type="match status" value="1"/>
</dbReference>
<dbReference type="SUPFAM" id="SSF47781">
    <property type="entry name" value="RuvA domain 2-like"/>
    <property type="match status" value="1"/>
</dbReference>
<feature type="domain" description="UVR" evidence="8">
    <location>
        <begin position="217"/>
        <end position="252"/>
    </location>
</feature>
<dbReference type="NCBIfam" id="NF001824">
    <property type="entry name" value="PRK00558.1-5"/>
    <property type="match status" value="1"/>
</dbReference>
<evidence type="ECO:0000256" key="6">
    <source>
        <dbReference type="ARBA" id="ARBA00023236"/>
    </source>
</evidence>
<keyword evidence="12" id="KW-1185">Reference proteome</keyword>
<dbReference type="Pfam" id="PF01541">
    <property type="entry name" value="GIY-YIG"/>
    <property type="match status" value="1"/>
</dbReference>
<feature type="domain" description="UvrC family homology region profile" evidence="10">
    <location>
        <begin position="267"/>
        <end position="490"/>
    </location>
</feature>
<dbReference type="Gene3D" id="3.40.1440.10">
    <property type="entry name" value="GIY-YIG endonuclease"/>
    <property type="match status" value="1"/>
</dbReference>
<evidence type="ECO:0000259" key="8">
    <source>
        <dbReference type="PROSITE" id="PS50151"/>
    </source>
</evidence>
<dbReference type="Pfam" id="PF02151">
    <property type="entry name" value="UVR"/>
    <property type="match status" value="1"/>
</dbReference>
<keyword evidence="1 7" id="KW-0963">Cytoplasm</keyword>
<comment type="function">
    <text evidence="7">The UvrABC repair system catalyzes the recognition and processing of DNA lesions. UvrC both incises the 5' and 3' sides of the lesion. The N-terminal half is responsible for the 3' incision and the C-terminal half is responsible for the 5' incision.</text>
</comment>
<dbReference type="PROSITE" id="PS50165">
    <property type="entry name" value="UVRC"/>
    <property type="match status" value="1"/>
</dbReference>
<feature type="domain" description="GIY-YIG" evidence="9">
    <location>
        <begin position="31"/>
        <end position="109"/>
    </location>
</feature>
<dbReference type="Pfam" id="PF22920">
    <property type="entry name" value="UvrC_RNaseH"/>
    <property type="match status" value="1"/>
</dbReference>
<evidence type="ECO:0000256" key="4">
    <source>
        <dbReference type="ARBA" id="ARBA00022881"/>
    </source>
</evidence>
<dbReference type="FunFam" id="3.30.420.340:FF:000001">
    <property type="entry name" value="UvrABC system protein C"/>
    <property type="match status" value="1"/>
</dbReference>
<dbReference type="SUPFAM" id="SSF82771">
    <property type="entry name" value="GIY-YIG endonuclease"/>
    <property type="match status" value="1"/>
</dbReference>
<evidence type="ECO:0000259" key="10">
    <source>
        <dbReference type="PROSITE" id="PS50165"/>
    </source>
</evidence>
<dbReference type="InterPro" id="IPR036876">
    <property type="entry name" value="UVR_dom_sf"/>
</dbReference>
<dbReference type="SUPFAM" id="SSF46600">
    <property type="entry name" value="C-terminal UvrC-binding domain of UvrB"/>
    <property type="match status" value="1"/>
</dbReference>
<gene>
    <name evidence="7" type="primary">uvrC</name>
    <name evidence="11" type="ORF">EDC25_101164</name>
</gene>
<dbReference type="InterPro" id="IPR038476">
    <property type="entry name" value="UvrC_RNase_H_dom_sf"/>
</dbReference>
<comment type="caution">
    <text evidence="11">The sequence shown here is derived from an EMBL/GenBank/DDBJ whole genome shotgun (WGS) entry which is preliminary data.</text>
</comment>
<dbReference type="InterPro" id="IPR000305">
    <property type="entry name" value="GIY-YIG_endonuc"/>
</dbReference>
<dbReference type="InterPro" id="IPR050066">
    <property type="entry name" value="UvrABC_protein_C"/>
</dbReference>
<dbReference type="Gene3D" id="1.10.150.20">
    <property type="entry name" value="5' to 3' exonuclease, C-terminal subdomain"/>
    <property type="match status" value="1"/>
</dbReference>
<evidence type="ECO:0000313" key="11">
    <source>
        <dbReference type="EMBL" id="TCT01302.1"/>
    </source>
</evidence>
<dbReference type="AlphaFoldDB" id="A0A4R3LLX7"/>
<dbReference type="EMBL" id="SMAF01000001">
    <property type="protein sequence ID" value="TCT01302.1"/>
    <property type="molecule type" value="Genomic_DNA"/>
</dbReference>
<dbReference type="GO" id="GO:0005737">
    <property type="term" value="C:cytoplasm"/>
    <property type="evidence" value="ECO:0007669"/>
    <property type="project" value="UniProtKB-SubCell"/>
</dbReference>
<dbReference type="Gene3D" id="4.10.860.10">
    <property type="entry name" value="UVR domain"/>
    <property type="match status" value="1"/>
</dbReference>
<dbReference type="InterPro" id="IPR047296">
    <property type="entry name" value="GIY-YIG_UvrC_Cho"/>
</dbReference>
<dbReference type="Gene3D" id="3.30.420.340">
    <property type="entry name" value="UvrC, RNAse H endonuclease domain"/>
    <property type="match status" value="1"/>
</dbReference>
<keyword evidence="5 7" id="KW-0234">DNA repair</keyword>
<evidence type="ECO:0000259" key="9">
    <source>
        <dbReference type="PROSITE" id="PS50164"/>
    </source>
</evidence>
<dbReference type="Pfam" id="PF14520">
    <property type="entry name" value="HHH_5"/>
    <property type="match status" value="1"/>
</dbReference>
<dbReference type="PROSITE" id="PS50164">
    <property type="entry name" value="GIY_YIG"/>
    <property type="match status" value="1"/>
</dbReference>
<dbReference type="FunFam" id="3.40.1440.10:FF:000001">
    <property type="entry name" value="UvrABC system protein C"/>
    <property type="match status" value="1"/>
</dbReference>
<dbReference type="InterPro" id="IPR035901">
    <property type="entry name" value="GIY-YIG_endonuc_sf"/>
</dbReference>
<dbReference type="InterPro" id="IPR003583">
    <property type="entry name" value="Hlx-hairpin-Hlx_DNA-bd_motif"/>
</dbReference>
<evidence type="ECO:0000256" key="1">
    <source>
        <dbReference type="ARBA" id="ARBA00022490"/>
    </source>
</evidence>
<dbReference type="PROSITE" id="PS50151">
    <property type="entry name" value="UVR"/>
    <property type="match status" value="1"/>
</dbReference>
<evidence type="ECO:0000256" key="2">
    <source>
        <dbReference type="ARBA" id="ARBA00022763"/>
    </source>
</evidence>
<dbReference type="PANTHER" id="PTHR30562:SF1">
    <property type="entry name" value="UVRABC SYSTEM PROTEIN C"/>
    <property type="match status" value="1"/>
</dbReference>
<dbReference type="GO" id="GO:0009381">
    <property type="term" value="F:excinuclease ABC activity"/>
    <property type="evidence" value="ECO:0007669"/>
    <property type="project" value="UniProtKB-UniRule"/>
</dbReference>
<dbReference type="GO" id="GO:0009432">
    <property type="term" value="P:SOS response"/>
    <property type="evidence" value="ECO:0007669"/>
    <property type="project" value="UniProtKB-UniRule"/>
</dbReference>
<evidence type="ECO:0000256" key="3">
    <source>
        <dbReference type="ARBA" id="ARBA00022769"/>
    </source>
</evidence>
<keyword evidence="6 7" id="KW-0742">SOS response</keyword>
<dbReference type="Pfam" id="PF08459">
    <property type="entry name" value="UvrC_RNaseH_dom"/>
    <property type="match status" value="1"/>
</dbReference>
<evidence type="ECO:0000256" key="7">
    <source>
        <dbReference type="HAMAP-Rule" id="MF_00203"/>
    </source>
</evidence>
<comment type="similarity">
    <text evidence="7">Belongs to the UvrC family.</text>
</comment>
<organism evidence="11 12">
    <name type="scientific">Pseudofulvimonas gallinarii</name>
    <dbReference type="NCBI Taxonomy" id="634155"/>
    <lineage>
        <taxon>Bacteria</taxon>
        <taxon>Pseudomonadati</taxon>
        <taxon>Pseudomonadota</taxon>
        <taxon>Gammaproteobacteria</taxon>
        <taxon>Lysobacterales</taxon>
        <taxon>Rhodanobacteraceae</taxon>
        <taxon>Pseudofulvimonas</taxon>
    </lineage>
</organism>
<sequence>MAENGPARLSHQAEKFGSRDDIAAFLRTLPVSPGVYRMLGNKDEVLYVGKATRLKNRVASYFSRPRLDPRLASMISQIVRIEITVTRTEAEALLLENQLIKSLKPRYNIQLRDDKSHPYVHLSPGDFPRIAFHRGAKREGRYFGPYPSAGAVRECLDLMHKLFGLRSCRDSVFRNRSRPCLQYQIKRCSAPCVGLIDEREYAESVRLATLFLEGRSGELVDSLVSEMETASAQLAFERAARLRDQVALLKKMQARHYVNAASGDCDVLACRIDKGVACVYLLSFRGGVGIGARAYFPSLPAQADPGEVLSAFVPQYYLDRVAPAEILLGHAVKDADLLSSVFTERAGRRVELKSSVRAERARLLGLADDNAREALSMRLASRSNQRQRLEALASLLGMDEPPVRLECFDISHTLGEATVASCVVFGPEGPLKALYRRYNITGVAAGDDYAAMHQVLERRFRKALEEGGELPDVLLIDGGKGQVAQALAVLAELGVEQQRIIGVAKGPERKPGEETLYLPETGEEIRPGASSPALQLIQQIRDEAHRFAITGHRGRREKARSTSRLEDIPGIGASRRAALLKQFGGWQGVAAAGVEELMQVKGVSRELAERIYGSLRST</sequence>
<keyword evidence="3 7" id="KW-0228">DNA excision</keyword>
<keyword evidence="4 7" id="KW-0267">Excision nuclease</keyword>
<dbReference type="InterPro" id="IPR010994">
    <property type="entry name" value="RuvA_2-like"/>
</dbReference>
<comment type="subcellular location">
    <subcellularLocation>
        <location evidence="7">Cytoplasm</location>
    </subcellularLocation>
</comment>
<dbReference type="NCBIfam" id="TIGR00194">
    <property type="entry name" value="uvrC"/>
    <property type="match status" value="1"/>
</dbReference>
<dbReference type="GO" id="GO:0009380">
    <property type="term" value="C:excinuclease repair complex"/>
    <property type="evidence" value="ECO:0007669"/>
    <property type="project" value="InterPro"/>
</dbReference>
<comment type="subunit">
    <text evidence="7">Interacts with UvrB in an incision complex.</text>
</comment>
<dbReference type="CDD" id="cd10434">
    <property type="entry name" value="GIY-YIG_UvrC_Cho"/>
    <property type="match status" value="1"/>
</dbReference>
<dbReference type="InterPro" id="IPR004791">
    <property type="entry name" value="UvrC"/>
</dbReference>
<reference evidence="11 12" key="1">
    <citation type="submission" date="2019-03" db="EMBL/GenBank/DDBJ databases">
        <title>Genomic Encyclopedia of Type Strains, Phase IV (KMG-IV): sequencing the most valuable type-strain genomes for metagenomic binning, comparative biology and taxonomic classification.</title>
        <authorList>
            <person name="Goeker M."/>
        </authorList>
    </citation>
    <scope>NUCLEOTIDE SEQUENCE [LARGE SCALE GENOMIC DNA]</scope>
    <source>
        <strain evidence="11 12">DSM 21944</strain>
    </source>
</reference>
<dbReference type="RefSeq" id="WP_123521782.1">
    <property type="nucleotide sequence ID" value="NZ_JBHLWF010000005.1"/>
</dbReference>
<dbReference type="HAMAP" id="MF_00203">
    <property type="entry name" value="UvrC"/>
    <property type="match status" value="1"/>
</dbReference>
<dbReference type="OrthoDB" id="9804933at2"/>
<keyword evidence="2 7" id="KW-0227">DNA damage</keyword>
<evidence type="ECO:0000313" key="12">
    <source>
        <dbReference type="Proteomes" id="UP000294599"/>
    </source>
</evidence>
<dbReference type="InterPro" id="IPR001943">
    <property type="entry name" value="UVR_dom"/>
</dbReference>
<protein>
    <recommendedName>
        <fullName evidence="7">UvrABC system protein C</fullName>
        <shortName evidence="7">Protein UvrC</shortName>
    </recommendedName>
    <alternativeName>
        <fullName evidence="7">Excinuclease ABC subunit C</fullName>
    </alternativeName>
</protein>
<dbReference type="InterPro" id="IPR001162">
    <property type="entry name" value="UvrC_RNase_H_dom"/>
</dbReference>
<dbReference type="Proteomes" id="UP000294599">
    <property type="component" value="Unassembled WGS sequence"/>
</dbReference>
<dbReference type="SMART" id="SM00465">
    <property type="entry name" value="GIYc"/>
    <property type="match status" value="1"/>
</dbReference>
<dbReference type="GO" id="GO:0006289">
    <property type="term" value="P:nucleotide-excision repair"/>
    <property type="evidence" value="ECO:0007669"/>
    <property type="project" value="UniProtKB-UniRule"/>
</dbReference>
<dbReference type="GO" id="GO:0003677">
    <property type="term" value="F:DNA binding"/>
    <property type="evidence" value="ECO:0007669"/>
    <property type="project" value="UniProtKB-UniRule"/>
</dbReference>
<proteinExistence type="inferred from homology"/>
<accession>A0A4R3LLX7</accession>
<evidence type="ECO:0000256" key="5">
    <source>
        <dbReference type="ARBA" id="ARBA00023204"/>
    </source>
</evidence>
<name>A0A4R3LLX7_9GAMM</name>